<organism evidence="2 3">
    <name type="scientific">Rotaria magnacalcarata</name>
    <dbReference type="NCBI Taxonomy" id="392030"/>
    <lineage>
        <taxon>Eukaryota</taxon>
        <taxon>Metazoa</taxon>
        <taxon>Spiralia</taxon>
        <taxon>Gnathifera</taxon>
        <taxon>Rotifera</taxon>
        <taxon>Eurotatoria</taxon>
        <taxon>Bdelloidea</taxon>
        <taxon>Philodinida</taxon>
        <taxon>Philodinidae</taxon>
        <taxon>Rotaria</taxon>
    </lineage>
</organism>
<feature type="non-terminal residue" evidence="2">
    <location>
        <position position="1"/>
    </location>
</feature>
<comment type="caution">
    <text evidence="2">The sequence shown here is derived from an EMBL/GenBank/DDBJ whole genome shotgun (WGS) entry which is preliminary data.</text>
</comment>
<evidence type="ECO:0000256" key="1">
    <source>
        <dbReference type="SAM" id="MobiDB-lite"/>
    </source>
</evidence>
<evidence type="ECO:0000313" key="3">
    <source>
        <dbReference type="Proteomes" id="UP000681720"/>
    </source>
</evidence>
<feature type="region of interest" description="Disordered" evidence="1">
    <location>
        <begin position="95"/>
        <end position="117"/>
    </location>
</feature>
<evidence type="ECO:0000313" key="2">
    <source>
        <dbReference type="EMBL" id="CAF5218409.1"/>
    </source>
</evidence>
<dbReference type="Proteomes" id="UP000681720">
    <property type="component" value="Unassembled WGS sequence"/>
</dbReference>
<proteinExistence type="predicted"/>
<accession>A0A8S3JIH3</accession>
<dbReference type="AlphaFoldDB" id="A0A8S3JIH3"/>
<sequence length="117" mass="13388">FRSRFRFIRHFDKKANHHHHPQPPITPKTHQMQQQTFKFPLLMDTATLSPVPEADDYESSELSLSDMLIQGSAAAAAVNNSNKLLQQQQQQAIIKSERKHDLSSQGQQQQQVTEISI</sequence>
<reference evidence="2" key="1">
    <citation type="submission" date="2021-02" db="EMBL/GenBank/DDBJ databases">
        <authorList>
            <person name="Nowell W R."/>
        </authorList>
    </citation>
    <scope>NUCLEOTIDE SEQUENCE</scope>
</reference>
<protein>
    <submittedName>
        <fullName evidence="2">Uncharacterized protein</fullName>
    </submittedName>
</protein>
<name>A0A8S3JIH3_9BILA</name>
<gene>
    <name evidence="2" type="ORF">GIL414_LOCUS82937</name>
</gene>
<dbReference type="EMBL" id="CAJOBJ010361564">
    <property type="protein sequence ID" value="CAF5218409.1"/>
    <property type="molecule type" value="Genomic_DNA"/>
</dbReference>